<organism evidence="1 2">
    <name type="scientific">Tegillarca granosa</name>
    <name type="common">Malaysian cockle</name>
    <name type="synonym">Anadara granosa</name>
    <dbReference type="NCBI Taxonomy" id="220873"/>
    <lineage>
        <taxon>Eukaryota</taxon>
        <taxon>Metazoa</taxon>
        <taxon>Spiralia</taxon>
        <taxon>Lophotrochozoa</taxon>
        <taxon>Mollusca</taxon>
        <taxon>Bivalvia</taxon>
        <taxon>Autobranchia</taxon>
        <taxon>Pteriomorphia</taxon>
        <taxon>Arcoida</taxon>
        <taxon>Arcoidea</taxon>
        <taxon>Arcidae</taxon>
        <taxon>Tegillarca</taxon>
    </lineage>
</organism>
<name>A0ABQ9EBE8_TEGGR</name>
<evidence type="ECO:0000313" key="2">
    <source>
        <dbReference type="Proteomes" id="UP001217089"/>
    </source>
</evidence>
<dbReference type="Proteomes" id="UP001217089">
    <property type="component" value="Unassembled WGS sequence"/>
</dbReference>
<proteinExistence type="predicted"/>
<dbReference type="EMBL" id="JARBDR010000918">
    <property type="protein sequence ID" value="KAJ8301711.1"/>
    <property type="molecule type" value="Genomic_DNA"/>
</dbReference>
<comment type="caution">
    <text evidence="1">The sequence shown here is derived from an EMBL/GenBank/DDBJ whole genome shotgun (WGS) entry which is preliminary data.</text>
</comment>
<protein>
    <submittedName>
        <fullName evidence="1">Uncharacterized protein</fullName>
    </submittedName>
</protein>
<evidence type="ECO:0000313" key="1">
    <source>
        <dbReference type="EMBL" id="KAJ8301711.1"/>
    </source>
</evidence>
<keyword evidence="2" id="KW-1185">Reference proteome</keyword>
<gene>
    <name evidence="1" type="ORF">KUTeg_020698</name>
</gene>
<reference evidence="1 2" key="1">
    <citation type="submission" date="2022-12" db="EMBL/GenBank/DDBJ databases">
        <title>Chromosome-level genome of Tegillarca granosa.</title>
        <authorList>
            <person name="Kim J."/>
        </authorList>
    </citation>
    <scope>NUCLEOTIDE SEQUENCE [LARGE SCALE GENOMIC DNA]</scope>
    <source>
        <strain evidence="1">Teg-2019</strain>
        <tissue evidence="1">Adductor muscle</tissue>
    </source>
</reference>
<sequence>MTQKLHGDCSWFTQQSIRKNKLGSILKSMSEAAGVTVRKVNNSARKATVTSFLHSNIAPTLIIQITGHKNVHSVNNYSSASIPQKKIEMSNILTNICCGDGKENTSLVENNSDNFDGNSCFNYDNEDLMIASQEIKAALQDIDTYEKLCDINIPLASKQLVVDLPLKLNANNSLDFCGNSTLETSGVSFIFSHGNLNGNITINMYYEQMSPEEEEKEEEGDRYSFVF</sequence>
<accession>A0ABQ9EBE8</accession>